<dbReference type="AlphaFoldDB" id="A0A378NUL6"/>
<dbReference type="EMBL" id="UGPP01000001">
    <property type="protein sequence ID" value="STY72064.1"/>
    <property type="molecule type" value="Genomic_DNA"/>
</dbReference>
<dbReference type="RefSeq" id="WP_115152149.1">
    <property type="nucleotide sequence ID" value="NZ_UGPP01000001.1"/>
</dbReference>
<evidence type="ECO:0000256" key="1">
    <source>
        <dbReference type="SAM" id="Phobius"/>
    </source>
</evidence>
<proteinExistence type="predicted"/>
<name>A0A378NUL6_9FIRM</name>
<protein>
    <submittedName>
        <fullName evidence="2">Uncharacterized protein</fullName>
    </submittedName>
</protein>
<evidence type="ECO:0000313" key="2">
    <source>
        <dbReference type="EMBL" id="STY72064.1"/>
    </source>
</evidence>
<reference evidence="2 3" key="1">
    <citation type="submission" date="2018-06" db="EMBL/GenBank/DDBJ databases">
        <authorList>
            <consortium name="Pathogen Informatics"/>
            <person name="Doyle S."/>
        </authorList>
    </citation>
    <scope>NUCLEOTIDE SEQUENCE [LARGE SCALE GENOMIC DNA]</scope>
    <source>
        <strain evidence="2 3">NCTC10571</strain>
    </source>
</reference>
<keyword evidence="1" id="KW-0812">Transmembrane</keyword>
<feature type="transmembrane region" description="Helical" evidence="1">
    <location>
        <begin position="12"/>
        <end position="31"/>
    </location>
</feature>
<gene>
    <name evidence="2" type="ORF">NCTC10571_02254</name>
</gene>
<evidence type="ECO:0000313" key="3">
    <source>
        <dbReference type="Proteomes" id="UP000255234"/>
    </source>
</evidence>
<dbReference type="Proteomes" id="UP000255234">
    <property type="component" value="Unassembled WGS sequence"/>
</dbReference>
<accession>A0A378NUL6</accession>
<organism evidence="2 3">
    <name type="scientific">Megamonas hypermegale</name>
    <dbReference type="NCBI Taxonomy" id="158847"/>
    <lineage>
        <taxon>Bacteria</taxon>
        <taxon>Bacillati</taxon>
        <taxon>Bacillota</taxon>
        <taxon>Negativicutes</taxon>
        <taxon>Selenomonadales</taxon>
        <taxon>Selenomonadaceae</taxon>
        <taxon>Megamonas</taxon>
    </lineage>
</organism>
<keyword evidence="1" id="KW-1133">Transmembrane helix</keyword>
<sequence>MLNFEIRYTKALVILCILAVIFIGLSFVLPIEYSYENHFLENLEVVILFLGIVICIGKIRDFILYDSIKFYVASIIIYILMIGRELSWGRVFYPIGMDKNGEQIFVKVHELWYGSVVYPIVGILILIALILLVVYFYQSRRQGICWYIPLGEFLFFIVTSILSQCVFDRGLVQFGNYNQLLEESCEIIAYISLVCCTYDISFKRRYIHIRYFSIR</sequence>
<feature type="transmembrane region" description="Helical" evidence="1">
    <location>
        <begin position="70"/>
        <end position="91"/>
    </location>
</feature>
<feature type="transmembrane region" description="Helical" evidence="1">
    <location>
        <begin position="144"/>
        <end position="167"/>
    </location>
</feature>
<feature type="transmembrane region" description="Helical" evidence="1">
    <location>
        <begin position="43"/>
        <end position="63"/>
    </location>
</feature>
<keyword evidence="1" id="KW-0472">Membrane</keyword>
<feature type="transmembrane region" description="Helical" evidence="1">
    <location>
        <begin position="111"/>
        <end position="137"/>
    </location>
</feature>
<feature type="transmembrane region" description="Helical" evidence="1">
    <location>
        <begin position="187"/>
        <end position="206"/>
    </location>
</feature>